<sequence length="59" mass="6530">MNLLIVIFSLTTILAIIGTYQAFKERNFLGVFFNAATVLVFGFFSVATVIFQGYPPGLH</sequence>
<comment type="caution">
    <text evidence="2">The sequence shown here is derived from an EMBL/GenBank/DDBJ whole genome shotgun (WGS) entry which is preliminary data.</text>
</comment>
<keyword evidence="1" id="KW-1133">Transmembrane helix</keyword>
<evidence type="ECO:0000256" key="1">
    <source>
        <dbReference type="SAM" id="Phobius"/>
    </source>
</evidence>
<dbReference type="Pfam" id="PF10958">
    <property type="entry name" value="DUF2759"/>
    <property type="match status" value="1"/>
</dbReference>
<name>A0ABV8UYT6_9BACL</name>
<feature type="transmembrane region" description="Helical" evidence="1">
    <location>
        <begin position="31"/>
        <end position="51"/>
    </location>
</feature>
<dbReference type="Proteomes" id="UP001595733">
    <property type="component" value="Unassembled WGS sequence"/>
</dbReference>
<protein>
    <submittedName>
        <fullName evidence="2">DUF2759 domain-containing protein</fullName>
    </submittedName>
</protein>
<keyword evidence="1" id="KW-0812">Transmembrane</keyword>
<dbReference type="EMBL" id="JBHSEF010000026">
    <property type="protein sequence ID" value="MFC4356145.1"/>
    <property type="molecule type" value="Genomic_DNA"/>
</dbReference>
<evidence type="ECO:0000313" key="2">
    <source>
        <dbReference type="EMBL" id="MFC4356145.1"/>
    </source>
</evidence>
<organism evidence="2 3">
    <name type="scientific">Chryseomicrobium palamuruense</name>
    <dbReference type="NCBI Taxonomy" id="682973"/>
    <lineage>
        <taxon>Bacteria</taxon>
        <taxon>Bacillati</taxon>
        <taxon>Bacillota</taxon>
        <taxon>Bacilli</taxon>
        <taxon>Bacillales</taxon>
        <taxon>Caryophanaceae</taxon>
        <taxon>Chryseomicrobium</taxon>
    </lineage>
</organism>
<reference evidence="3" key="1">
    <citation type="journal article" date="2019" name="Int. J. Syst. Evol. Microbiol.">
        <title>The Global Catalogue of Microorganisms (GCM) 10K type strain sequencing project: providing services to taxonomists for standard genome sequencing and annotation.</title>
        <authorList>
            <consortium name="The Broad Institute Genomics Platform"/>
            <consortium name="The Broad Institute Genome Sequencing Center for Infectious Disease"/>
            <person name="Wu L."/>
            <person name="Ma J."/>
        </authorList>
    </citation>
    <scope>NUCLEOTIDE SEQUENCE [LARGE SCALE GENOMIC DNA]</scope>
    <source>
        <strain evidence="3">CCUG 50353</strain>
    </source>
</reference>
<keyword evidence="1" id="KW-0472">Membrane</keyword>
<dbReference type="InterPro" id="IPR024490">
    <property type="entry name" value="DUF2759"/>
</dbReference>
<proteinExistence type="predicted"/>
<gene>
    <name evidence="2" type="ORF">ACFO0S_13875</name>
</gene>
<evidence type="ECO:0000313" key="3">
    <source>
        <dbReference type="Proteomes" id="UP001595733"/>
    </source>
</evidence>
<accession>A0ABV8UYT6</accession>
<dbReference type="RefSeq" id="WP_378142693.1">
    <property type="nucleotide sequence ID" value="NZ_JBHSEF010000026.1"/>
</dbReference>
<keyword evidence="3" id="KW-1185">Reference proteome</keyword>